<comment type="caution">
    <text evidence="7">The sequence shown here is derived from an EMBL/GenBank/DDBJ whole genome shotgun (WGS) entry which is preliminary data.</text>
</comment>
<dbReference type="Pfam" id="PF01121">
    <property type="entry name" value="CoaE"/>
    <property type="match status" value="1"/>
</dbReference>
<dbReference type="HAMAP" id="MF_00376">
    <property type="entry name" value="Dephospho_CoA_kinase"/>
    <property type="match status" value="1"/>
</dbReference>
<comment type="subcellular location">
    <subcellularLocation>
        <location evidence="5">Cytoplasm</location>
    </subcellularLocation>
</comment>
<evidence type="ECO:0000256" key="6">
    <source>
        <dbReference type="NCBIfam" id="TIGR00152"/>
    </source>
</evidence>
<keyword evidence="4 5" id="KW-0173">Coenzyme A biosynthesis</keyword>
<comment type="function">
    <text evidence="5">Catalyzes the phosphorylation of the 3'-hydroxyl group of dephosphocoenzyme A to form coenzyme A.</text>
</comment>
<reference evidence="7 8" key="1">
    <citation type="submission" date="2017-03" db="EMBL/GenBank/DDBJ databases">
        <title>Lifting the veil on microbial sulfur biogeochemistry in mining wastewaters.</title>
        <authorList>
            <person name="Kantor R.S."/>
            <person name="Colenbrander Nelson T."/>
            <person name="Marshall S."/>
            <person name="Bennett D."/>
            <person name="Apte S."/>
            <person name="Camacho D."/>
            <person name="Thomas B.C."/>
            <person name="Warren L.A."/>
            <person name="Banfield J.F."/>
        </authorList>
    </citation>
    <scope>NUCLEOTIDE SEQUENCE [LARGE SCALE GENOMIC DNA]</scope>
    <source>
        <strain evidence="7">32-69-9</strain>
    </source>
</reference>
<organism evidence="7 8">
    <name type="scientific">Brevundimonas subvibrioides</name>
    <dbReference type="NCBI Taxonomy" id="74313"/>
    <lineage>
        <taxon>Bacteria</taxon>
        <taxon>Pseudomonadati</taxon>
        <taxon>Pseudomonadota</taxon>
        <taxon>Alphaproteobacteria</taxon>
        <taxon>Caulobacterales</taxon>
        <taxon>Caulobacteraceae</taxon>
        <taxon>Brevundimonas</taxon>
    </lineage>
</organism>
<keyword evidence="2 5" id="KW-0547">Nucleotide-binding</keyword>
<dbReference type="GO" id="GO:0015937">
    <property type="term" value="P:coenzyme A biosynthetic process"/>
    <property type="evidence" value="ECO:0007669"/>
    <property type="project" value="UniProtKB-UniRule"/>
</dbReference>
<dbReference type="GO" id="GO:0005737">
    <property type="term" value="C:cytoplasm"/>
    <property type="evidence" value="ECO:0007669"/>
    <property type="project" value="UniProtKB-SubCell"/>
</dbReference>
<keyword evidence="5" id="KW-0808">Transferase</keyword>
<evidence type="ECO:0000313" key="8">
    <source>
        <dbReference type="Proteomes" id="UP000215595"/>
    </source>
</evidence>
<dbReference type="UniPathway" id="UPA00241">
    <property type="reaction ID" value="UER00356"/>
</dbReference>
<evidence type="ECO:0000256" key="3">
    <source>
        <dbReference type="ARBA" id="ARBA00022840"/>
    </source>
</evidence>
<evidence type="ECO:0000313" key="7">
    <source>
        <dbReference type="EMBL" id="OYX35741.1"/>
    </source>
</evidence>
<dbReference type="NCBIfam" id="TIGR00152">
    <property type="entry name" value="dephospho-CoA kinase"/>
    <property type="match status" value="1"/>
</dbReference>
<feature type="binding site" evidence="5">
    <location>
        <begin position="11"/>
        <end position="16"/>
    </location>
    <ligand>
        <name>ATP</name>
        <dbReference type="ChEBI" id="CHEBI:30616"/>
    </ligand>
</feature>
<dbReference type="GO" id="GO:0004140">
    <property type="term" value="F:dephospho-CoA kinase activity"/>
    <property type="evidence" value="ECO:0007669"/>
    <property type="project" value="UniProtKB-UniRule"/>
</dbReference>
<gene>
    <name evidence="5" type="primary">coaE</name>
    <name evidence="7" type="ORF">B7Z01_02305</name>
</gene>
<comment type="similarity">
    <text evidence="1 5">Belongs to the CoaE family.</text>
</comment>
<evidence type="ECO:0000256" key="2">
    <source>
        <dbReference type="ARBA" id="ARBA00022741"/>
    </source>
</evidence>
<dbReference type="EC" id="2.7.1.24" evidence="5 6"/>
<evidence type="ECO:0000256" key="1">
    <source>
        <dbReference type="ARBA" id="ARBA00009018"/>
    </source>
</evidence>
<keyword evidence="3 5" id="KW-0067">ATP-binding</keyword>
<accession>A0A258FTA9</accession>
<dbReference type="AlphaFoldDB" id="A0A258FTA9"/>
<dbReference type="InterPro" id="IPR001977">
    <property type="entry name" value="Depp_CoAkinase"/>
</dbReference>
<dbReference type="Gene3D" id="3.40.50.300">
    <property type="entry name" value="P-loop containing nucleotide triphosphate hydrolases"/>
    <property type="match status" value="1"/>
</dbReference>
<dbReference type="GO" id="GO:0005524">
    <property type="term" value="F:ATP binding"/>
    <property type="evidence" value="ECO:0007669"/>
    <property type="project" value="UniProtKB-UniRule"/>
</dbReference>
<dbReference type="CDD" id="cd02022">
    <property type="entry name" value="DPCK"/>
    <property type="match status" value="1"/>
</dbReference>
<comment type="catalytic activity">
    <reaction evidence="5">
        <text>3'-dephospho-CoA + ATP = ADP + CoA + H(+)</text>
        <dbReference type="Rhea" id="RHEA:18245"/>
        <dbReference type="ChEBI" id="CHEBI:15378"/>
        <dbReference type="ChEBI" id="CHEBI:30616"/>
        <dbReference type="ChEBI" id="CHEBI:57287"/>
        <dbReference type="ChEBI" id="CHEBI:57328"/>
        <dbReference type="ChEBI" id="CHEBI:456216"/>
        <dbReference type="EC" id="2.7.1.24"/>
    </reaction>
</comment>
<keyword evidence="5" id="KW-0963">Cytoplasm</keyword>
<dbReference type="InterPro" id="IPR027417">
    <property type="entry name" value="P-loop_NTPase"/>
</dbReference>
<dbReference type="PANTHER" id="PTHR10695">
    <property type="entry name" value="DEPHOSPHO-COA KINASE-RELATED"/>
    <property type="match status" value="1"/>
</dbReference>
<sequence length="213" mass="22773">MILLGLTGSIGMGKSTTTAMFANHGALVWNADDAVHGLYSRGGAAVGPVGEAFPGVVVDEVVDRARLAEALGRDDTAFRRLETIVHPLVAAGRLADLEAARASGVRLAVLDIPLLFETGGDRAVDAVVVVTADAETQRRRVLARPGMTEERFEAILSRQMPDAEKRRRADFVIDTGHGLEVARERVAEIVGMVLSPGWKPRARPLSPADEPIH</sequence>
<proteinExistence type="inferred from homology"/>
<dbReference type="PANTHER" id="PTHR10695:SF46">
    <property type="entry name" value="BIFUNCTIONAL COENZYME A SYNTHASE-RELATED"/>
    <property type="match status" value="1"/>
</dbReference>
<comment type="pathway">
    <text evidence="5">Cofactor biosynthesis; coenzyme A biosynthesis; CoA from (R)-pantothenate: step 5/5.</text>
</comment>
<dbReference type="SUPFAM" id="SSF52540">
    <property type="entry name" value="P-loop containing nucleoside triphosphate hydrolases"/>
    <property type="match status" value="1"/>
</dbReference>
<evidence type="ECO:0000256" key="4">
    <source>
        <dbReference type="ARBA" id="ARBA00022993"/>
    </source>
</evidence>
<name>A0A258FTA9_9CAUL</name>
<dbReference type="EMBL" id="NCEB01000003">
    <property type="protein sequence ID" value="OYX35741.1"/>
    <property type="molecule type" value="Genomic_DNA"/>
</dbReference>
<keyword evidence="5 7" id="KW-0418">Kinase</keyword>
<evidence type="ECO:0000256" key="5">
    <source>
        <dbReference type="HAMAP-Rule" id="MF_00376"/>
    </source>
</evidence>
<protein>
    <recommendedName>
        <fullName evidence="5 6">Dephospho-CoA kinase</fullName>
        <ecNumber evidence="5 6">2.7.1.24</ecNumber>
    </recommendedName>
    <alternativeName>
        <fullName evidence="5">Dephosphocoenzyme A kinase</fullName>
    </alternativeName>
</protein>
<dbReference type="Proteomes" id="UP000215595">
    <property type="component" value="Unassembled WGS sequence"/>
</dbReference>
<dbReference type="PROSITE" id="PS51219">
    <property type="entry name" value="DPCK"/>
    <property type="match status" value="1"/>
</dbReference>